<dbReference type="Pfam" id="PF14659">
    <property type="entry name" value="Phage_int_SAM_3"/>
    <property type="match status" value="1"/>
</dbReference>
<dbReference type="PROSITE" id="PS51898">
    <property type="entry name" value="TYR_RECOMBINASE"/>
    <property type="match status" value="1"/>
</dbReference>
<comment type="similarity">
    <text evidence="1">Belongs to the 'phage' integrase family.</text>
</comment>
<dbReference type="OrthoDB" id="6388170at2"/>
<organism evidence="8 9">
    <name type="scientific">Candidatus Rhodobacter oscarellae</name>
    <dbReference type="NCBI Taxonomy" id="1675527"/>
    <lineage>
        <taxon>Bacteria</taxon>
        <taxon>Pseudomonadati</taxon>
        <taxon>Pseudomonadota</taxon>
        <taxon>Alphaproteobacteria</taxon>
        <taxon>Rhodobacterales</taxon>
        <taxon>Rhodobacter group</taxon>
        <taxon>Rhodobacter</taxon>
    </lineage>
</organism>
<evidence type="ECO:0000256" key="5">
    <source>
        <dbReference type="PROSITE-ProRule" id="PRU01248"/>
    </source>
</evidence>
<evidence type="ECO:0000259" key="6">
    <source>
        <dbReference type="PROSITE" id="PS51898"/>
    </source>
</evidence>
<evidence type="ECO:0000256" key="3">
    <source>
        <dbReference type="ARBA" id="ARBA00023125"/>
    </source>
</evidence>
<dbReference type="InterPro" id="IPR011010">
    <property type="entry name" value="DNA_brk_join_enz"/>
</dbReference>
<keyword evidence="4" id="KW-0233">DNA recombination</keyword>
<dbReference type="Proteomes" id="UP000037178">
    <property type="component" value="Unassembled WGS sequence"/>
</dbReference>
<name>A0A0J9H2V3_9RHOB</name>
<keyword evidence="9" id="KW-1185">Reference proteome</keyword>
<dbReference type="PANTHER" id="PTHR30629">
    <property type="entry name" value="PROPHAGE INTEGRASE"/>
    <property type="match status" value="1"/>
</dbReference>
<dbReference type="InterPro" id="IPR044068">
    <property type="entry name" value="CB"/>
</dbReference>
<sequence length="368" mass="41394">MSGVRLTDARARRLKPSAREYSVQDRAVPSLGVRVYPTGTRTWTCAIGGRKVSLGRIDLMSVEDARRECLRLQVDGVAPCRDLPTYRTFALGVWHESTRCKPTTVKSRDHVLTRQLLPAFGALRLDRITRKAIEDWFDAYSASAPGGANYALRLLRQSLNFAIERGLIGSNPAGSVLPNRRPRLTRFLSRDEIARLNAALDRISEGGGNVQADIIRLLLLTGCRRNEIVRLKRCEVDGNRLRLENSKTGPRIVYLSPEAREIIERRMTAPREYLFPSPRTPEKPVSENLTLWYKIRRDIGIEDVRLHDLRHSYASQCVMAGVPLPVVSKLLGHSHCAMTLRYAHAADRDVEAAAERVGARIAKLLQCE</sequence>
<dbReference type="GO" id="GO:0015074">
    <property type="term" value="P:DNA integration"/>
    <property type="evidence" value="ECO:0007669"/>
    <property type="project" value="UniProtKB-KW"/>
</dbReference>
<dbReference type="PANTHER" id="PTHR30629:SF2">
    <property type="entry name" value="PROPHAGE INTEGRASE INTS-RELATED"/>
    <property type="match status" value="1"/>
</dbReference>
<dbReference type="InterPro" id="IPR013762">
    <property type="entry name" value="Integrase-like_cat_sf"/>
</dbReference>
<evidence type="ECO:0000256" key="2">
    <source>
        <dbReference type="ARBA" id="ARBA00022908"/>
    </source>
</evidence>
<dbReference type="SUPFAM" id="SSF56349">
    <property type="entry name" value="DNA breaking-rejoining enzymes"/>
    <property type="match status" value="1"/>
</dbReference>
<accession>A0A0J9H2V3</accession>
<comment type="caution">
    <text evidence="8">The sequence shown here is derived from an EMBL/GenBank/DDBJ whole genome shotgun (WGS) entry which is preliminary data.</text>
</comment>
<dbReference type="STRING" id="1675527.AIOL_000158"/>
<evidence type="ECO:0000259" key="7">
    <source>
        <dbReference type="PROSITE" id="PS51900"/>
    </source>
</evidence>
<dbReference type="InterPro" id="IPR050808">
    <property type="entry name" value="Phage_Integrase"/>
</dbReference>
<dbReference type="CDD" id="cd00796">
    <property type="entry name" value="INT_Rci_Hp1_C"/>
    <property type="match status" value="1"/>
</dbReference>
<dbReference type="EMBL" id="LFTY01000001">
    <property type="protein sequence ID" value="KMW60008.1"/>
    <property type="molecule type" value="Genomic_DNA"/>
</dbReference>
<gene>
    <name evidence="8" type="ORF">AIOL_000158</name>
</gene>
<keyword evidence="2" id="KW-0229">DNA integration</keyword>
<feature type="domain" description="Core-binding (CB)" evidence="7">
    <location>
        <begin position="60"/>
        <end position="163"/>
    </location>
</feature>
<dbReference type="Gene3D" id="1.10.443.10">
    <property type="entry name" value="Intergrase catalytic core"/>
    <property type="match status" value="1"/>
</dbReference>
<dbReference type="InterPro" id="IPR004107">
    <property type="entry name" value="Integrase_SAM-like_N"/>
</dbReference>
<evidence type="ECO:0000313" key="9">
    <source>
        <dbReference type="Proteomes" id="UP000037178"/>
    </source>
</evidence>
<evidence type="ECO:0000256" key="4">
    <source>
        <dbReference type="ARBA" id="ARBA00023172"/>
    </source>
</evidence>
<dbReference type="InterPro" id="IPR038488">
    <property type="entry name" value="Integrase_DNA-bd_sf"/>
</dbReference>
<reference evidence="8 9" key="1">
    <citation type="submission" date="2015-06" db="EMBL/GenBank/DDBJ databases">
        <title>Draft genome sequence of an Alphaproteobacteria species associated to the Mediterranean sponge Oscarella lobularis.</title>
        <authorList>
            <person name="Jourda C."/>
            <person name="Santini S."/>
            <person name="Claverie J.-M."/>
        </authorList>
    </citation>
    <scope>NUCLEOTIDE SEQUENCE [LARGE SCALE GENOMIC DNA]</scope>
    <source>
        <strain evidence="8">IGS</strain>
    </source>
</reference>
<dbReference type="InterPro" id="IPR010998">
    <property type="entry name" value="Integrase_recombinase_N"/>
</dbReference>
<dbReference type="Pfam" id="PF00589">
    <property type="entry name" value="Phage_integrase"/>
    <property type="match status" value="1"/>
</dbReference>
<dbReference type="GO" id="GO:0003677">
    <property type="term" value="F:DNA binding"/>
    <property type="evidence" value="ECO:0007669"/>
    <property type="project" value="UniProtKB-UniRule"/>
</dbReference>
<dbReference type="GO" id="GO:0006310">
    <property type="term" value="P:DNA recombination"/>
    <property type="evidence" value="ECO:0007669"/>
    <property type="project" value="UniProtKB-KW"/>
</dbReference>
<dbReference type="PATRIC" id="fig|1675527.3.peg.191"/>
<dbReference type="AlphaFoldDB" id="A0A0J9H2V3"/>
<evidence type="ECO:0000313" key="8">
    <source>
        <dbReference type="EMBL" id="KMW60008.1"/>
    </source>
</evidence>
<protein>
    <submittedName>
        <fullName evidence="8">Integrase</fullName>
    </submittedName>
</protein>
<keyword evidence="3 5" id="KW-0238">DNA-binding</keyword>
<dbReference type="Gene3D" id="3.30.160.390">
    <property type="entry name" value="Integrase, DNA-binding domain"/>
    <property type="match status" value="1"/>
</dbReference>
<proteinExistence type="inferred from homology"/>
<feature type="domain" description="Tyr recombinase" evidence="6">
    <location>
        <begin position="183"/>
        <end position="355"/>
    </location>
</feature>
<dbReference type="PROSITE" id="PS51900">
    <property type="entry name" value="CB"/>
    <property type="match status" value="1"/>
</dbReference>
<dbReference type="Gene3D" id="1.10.150.130">
    <property type="match status" value="1"/>
</dbReference>
<dbReference type="InterPro" id="IPR002104">
    <property type="entry name" value="Integrase_catalytic"/>
</dbReference>
<evidence type="ECO:0000256" key="1">
    <source>
        <dbReference type="ARBA" id="ARBA00008857"/>
    </source>
</evidence>